<dbReference type="SMART" id="SM00460">
    <property type="entry name" value="TGc"/>
    <property type="match status" value="1"/>
</dbReference>
<evidence type="ECO:0000313" key="5">
    <source>
        <dbReference type="Proteomes" id="UP000007065"/>
    </source>
</evidence>
<feature type="region of interest" description="Disordered" evidence="1">
    <location>
        <begin position="50"/>
        <end position="83"/>
    </location>
</feature>
<dbReference type="PANTHER" id="PTHR46333">
    <property type="entry name" value="CYTOKINESIS PROTEIN 3"/>
    <property type="match status" value="1"/>
</dbReference>
<feature type="domain" description="Transglutaminase-like" evidence="3">
    <location>
        <begin position="326"/>
        <end position="389"/>
    </location>
</feature>
<dbReference type="GeneID" id="93358374"/>
<dbReference type="NCBIfam" id="NF045980">
    <property type="entry name" value="MAG6410_fam_LP"/>
    <property type="match status" value="1"/>
</dbReference>
<evidence type="ECO:0000256" key="1">
    <source>
        <dbReference type="SAM" id="MobiDB-lite"/>
    </source>
</evidence>
<feature type="signal peptide" evidence="2">
    <location>
        <begin position="1"/>
        <end position="22"/>
    </location>
</feature>
<dbReference type="AlphaFoldDB" id="A5IZ82"/>
<dbReference type="InterPro" id="IPR038765">
    <property type="entry name" value="Papain-like_cys_pep_sf"/>
</dbReference>
<evidence type="ECO:0000259" key="3">
    <source>
        <dbReference type="SMART" id="SM00460"/>
    </source>
</evidence>
<proteinExistence type="predicted"/>
<gene>
    <name evidence="4" type="ordered locus">MAG6410</name>
</gene>
<dbReference type="STRING" id="347257.MAG6410"/>
<dbReference type="Pfam" id="PF01841">
    <property type="entry name" value="Transglut_core"/>
    <property type="match status" value="1"/>
</dbReference>
<evidence type="ECO:0000256" key="2">
    <source>
        <dbReference type="SAM" id="SignalP"/>
    </source>
</evidence>
<dbReference type="InterPro" id="IPR052557">
    <property type="entry name" value="CAP/Cytokinesis_protein"/>
</dbReference>
<accession>A5IZ82</accession>
<dbReference type="RefSeq" id="WP_011949795.1">
    <property type="nucleotide sequence ID" value="NC_009497.1"/>
</dbReference>
<dbReference type="InterPro" id="IPR002931">
    <property type="entry name" value="Transglutaminase-like"/>
</dbReference>
<feature type="chain" id="PRO_5002683272" description="Transglutaminase-like domain-containing protein" evidence="2">
    <location>
        <begin position="23"/>
        <end position="755"/>
    </location>
</feature>
<dbReference type="GO" id="GO:0005737">
    <property type="term" value="C:cytoplasm"/>
    <property type="evidence" value="ECO:0007669"/>
    <property type="project" value="TreeGrafter"/>
</dbReference>
<dbReference type="KEGG" id="maa:MAG6410"/>
<dbReference type="EMBL" id="CU179680">
    <property type="protein sequence ID" value="CAL59341.1"/>
    <property type="molecule type" value="Genomic_DNA"/>
</dbReference>
<name>A5IZ82_MYCAP</name>
<dbReference type="Gene3D" id="3.10.620.30">
    <property type="match status" value="1"/>
</dbReference>
<dbReference type="PANTHER" id="PTHR46333:SF2">
    <property type="entry name" value="CYTOKINESIS PROTEIN 3"/>
    <property type="match status" value="1"/>
</dbReference>
<dbReference type="SUPFAM" id="SSF54001">
    <property type="entry name" value="Cysteine proteinases"/>
    <property type="match status" value="1"/>
</dbReference>
<keyword evidence="5" id="KW-1185">Reference proteome</keyword>
<reference evidence="5" key="1">
    <citation type="journal article" date="2007" name="PLoS Genet.">
        <title>Being pathogenic, plastic, and sexual while living with a nearly minimal bacterial genome.</title>
        <authorList>
            <person name="Sirand-Pugnet P."/>
            <person name="Lartigue C."/>
            <person name="Marenda M."/>
            <person name="Jacob D."/>
            <person name="Barre A."/>
            <person name="Barbe V."/>
            <person name="Schenowitz C."/>
            <person name="Mangenot S."/>
            <person name="Couloux A."/>
            <person name="Segurens B."/>
            <person name="de Daruvar A."/>
            <person name="Blanchard A."/>
            <person name="Citti C."/>
        </authorList>
    </citation>
    <scope>NUCLEOTIDE SEQUENCE [LARGE SCALE GENOMIC DNA]</scope>
    <source>
        <strain evidence="5">PG2</strain>
    </source>
</reference>
<sequence length="755" mass="85075">MKRIKKCYVNLALACSFSSVFASASCIAKGTDSSSNVINNSVNIVNSLTPSSNEFNAEHNTENAAENRNRSKAPSNDQKAYETATPVSSQIIYNSINRTILGPEVIDISNIQSISSVESRVPELDSFYIEHTKKDFVEKELSESQIESMILNYGVSPNFYSHPKYTIDAQNIRLDSNGAQTIKLNLIDSKTKEKVTDDVQWYQRNWYATKEVAKAGEDVSDGKLTLTSDGNIKGKSHTKNDFGKVQVWAHYKGYLYSTMVDVDSVDLTKSISENAQARARAKDIAKEWQGLPTLEKITEAYKWMTKNVKYDYSQTNLVDDQSAYSALVKLSTVCTGYAKGFKMIMDELGVPCKFISGTADYGTLTGHITNHAWNLVEVDGVWYHVDATSDRAEKENEGKFNFFMMNDDDFIKASIFNRGIVKTGERFRNLKISNYVNSKDDILVSIDRQLGGMDKLPSSIKFNVAPSSYKNVLEAFKTAELELNETRPTAKITHPYVTYDEITYYFNQPSKQIELKNVNASVKKHTLSNKELGQYALKVKINNSDNNIDLKPGNFIVKNAYVKEAIKDNDGYTLILDHFSKYGDVEVELEDIKKLGFKFDISNKKVNFNVIKNQKPAATINAVGENRIKVSGVNSNMEYRNNSNEWKSFEHDNQVLDKVFLGNFSIRVKNTNNSLESDIQDFVITKGRDLDKIVKKYNSNMLIGVDSTMEYRLKDATEWTPITTTKLTLNPGEYLVRVAPNNNELASEALKVVIS</sequence>
<evidence type="ECO:0000313" key="4">
    <source>
        <dbReference type="EMBL" id="CAL59341.1"/>
    </source>
</evidence>
<organism evidence="4 5">
    <name type="scientific">Mycoplasmopsis agalactiae (strain NCTC 10123 / CIP 59.7 / PG2)</name>
    <name type="common">Mycoplasma agalactiae</name>
    <dbReference type="NCBI Taxonomy" id="347257"/>
    <lineage>
        <taxon>Bacteria</taxon>
        <taxon>Bacillati</taxon>
        <taxon>Mycoplasmatota</taxon>
        <taxon>Mycoplasmoidales</taxon>
        <taxon>Metamycoplasmataceae</taxon>
        <taxon>Mycoplasmopsis</taxon>
    </lineage>
</organism>
<dbReference type="PROSITE" id="PS51257">
    <property type="entry name" value="PROKAR_LIPOPROTEIN"/>
    <property type="match status" value="1"/>
</dbReference>
<feature type="compositionally biased region" description="Basic and acidic residues" evidence="1">
    <location>
        <begin position="56"/>
        <end position="69"/>
    </location>
</feature>
<dbReference type="Proteomes" id="UP000007065">
    <property type="component" value="Chromosome"/>
</dbReference>
<dbReference type="HOGENOM" id="CLU_013351_0_0_14"/>
<keyword evidence="2" id="KW-0732">Signal</keyword>
<protein>
    <recommendedName>
        <fullName evidence="3">Transglutaminase-like domain-containing protein</fullName>
    </recommendedName>
</protein>